<evidence type="ECO:0000256" key="3">
    <source>
        <dbReference type="ARBA" id="ARBA00023237"/>
    </source>
</evidence>
<proteinExistence type="predicted"/>
<organism evidence="6 7">
    <name type="scientific">Polaribacter pacificus</name>
    <dbReference type="NCBI Taxonomy" id="1775173"/>
    <lineage>
        <taxon>Bacteria</taxon>
        <taxon>Pseudomonadati</taxon>
        <taxon>Bacteroidota</taxon>
        <taxon>Flavobacteriia</taxon>
        <taxon>Flavobacteriales</taxon>
        <taxon>Flavobacteriaceae</taxon>
    </lineage>
</organism>
<dbReference type="SUPFAM" id="SSF56935">
    <property type="entry name" value="Porins"/>
    <property type="match status" value="1"/>
</dbReference>
<dbReference type="EMBL" id="BMJW01000001">
    <property type="protein sequence ID" value="GGG92158.1"/>
    <property type="molecule type" value="Genomic_DNA"/>
</dbReference>
<gene>
    <name evidence="6" type="ORF">GCM10011416_06290</name>
</gene>
<sequence length="791" mass="89522">MKQLITIFLFFFPALIIAQTITGKVADKTEAIPYANVVITDANQKIITGTTTDDTGFFSLKVKAGTYKLTVSFIGYKNVTREVNLTKDIHLGTILISESEALLDEVVIQFTKRILERKIDRLVFNVSQSIAATGGNGVDILKITPGVQLQNGTIQILGKGASRVLINDRISPLQGDELVSFLSGLNANDIEKIEVITNPPAKYEAAGNGGLINIVLKKGVQNSWRNSSTLTYNQNSYNFTTLTNNFFYNKNRISFSANLNASKGSFENNEGLQIHYPNNFWDIDVRSKMGKDQFSGRFLVDYALSAKTTFGLQYLTTSNTPKDLGTTISSIFDANNNLEKKLINTGVNNVNTKNHTLNFHLITQLDSLGKRISLDADYFTLNSKRDRDFVTESYFANGNFEGLNSAAINNANQKIENFSTKLDVDLPLKKIHVSFGAKASFTKSLSDVFYYNTISGTAVLDASRSNKFTYHEDNLAAYVSGNTQLTNKLQMQFGLRLENSKTEGLSTQVNQTNANEYTKLFPTLYFSYTKNDYHNFGFTYGRRINRPNFTHLNPFRYYINDKSYSVGNPFLQPTFSDNFEFSHVYKNKFHTSVFVNYISNGFGTVFTSDIANQTQIITRENYFTQYNYGITESFSYAKVSWWKSQNSINLLGYQTRFIKDFGSQPKNGMRLYLTSNNTFTLAENTKLQLNSWYSSKHNSGLYSLGEMFDLSFGLEHHFKKSNVKMSLFFNDVLNTTSLNNYVSTVNGVEQVYKQNESSRNFRLSLSYDFGNKKVQVKNRDFGNDDELRRSH</sequence>
<dbReference type="RefSeq" id="WP_229664884.1">
    <property type="nucleotide sequence ID" value="NZ_BMJW01000001.1"/>
</dbReference>
<dbReference type="Proteomes" id="UP000633278">
    <property type="component" value="Unassembled WGS sequence"/>
</dbReference>
<name>A0A917HWI0_9FLAO</name>
<dbReference type="PANTHER" id="PTHR40980:SF4">
    <property type="entry name" value="TONB-DEPENDENT RECEPTOR-LIKE BETA-BARREL DOMAIN-CONTAINING PROTEIN"/>
    <property type="match status" value="1"/>
</dbReference>
<protein>
    <submittedName>
        <fullName evidence="6">TonB-dependent receptor</fullName>
    </submittedName>
</protein>
<keyword evidence="6" id="KW-0675">Receptor</keyword>
<reference evidence="6" key="2">
    <citation type="submission" date="2020-09" db="EMBL/GenBank/DDBJ databases">
        <authorList>
            <person name="Sun Q."/>
            <person name="Zhou Y."/>
        </authorList>
    </citation>
    <scope>NUCLEOTIDE SEQUENCE</scope>
    <source>
        <strain evidence="6">CGMCC 1.15763</strain>
    </source>
</reference>
<comment type="caution">
    <text evidence="6">The sequence shown here is derived from an EMBL/GenBank/DDBJ whole genome shotgun (WGS) entry which is preliminary data.</text>
</comment>
<dbReference type="Pfam" id="PF14905">
    <property type="entry name" value="OMP_b-brl_3"/>
    <property type="match status" value="1"/>
</dbReference>
<evidence type="ECO:0000256" key="1">
    <source>
        <dbReference type="ARBA" id="ARBA00004442"/>
    </source>
</evidence>
<feature type="domain" description="Outer membrane protein beta-barrel" evidence="5">
    <location>
        <begin position="364"/>
        <end position="767"/>
    </location>
</feature>
<dbReference type="SUPFAM" id="SSF49464">
    <property type="entry name" value="Carboxypeptidase regulatory domain-like"/>
    <property type="match status" value="1"/>
</dbReference>
<dbReference type="InterPro" id="IPR036942">
    <property type="entry name" value="Beta-barrel_TonB_sf"/>
</dbReference>
<evidence type="ECO:0000259" key="5">
    <source>
        <dbReference type="Pfam" id="PF14905"/>
    </source>
</evidence>
<comment type="subcellular location">
    <subcellularLocation>
        <location evidence="1">Cell outer membrane</location>
    </subcellularLocation>
</comment>
<keyword evidence="3" id="KW-0998">Cell outer membrane</keyword>
<dbReference type="InterPro" id="IPR041700">
    <property type="entry name" value="OMP_b-brl_3"/>
</dbReference>
<feature type="signal peptide" evidence="4">
    <location>
        <begin position="1"/>
        <end position="18"/>
    </location>
</feature>
<dbReference type="PANTHER" id="PTHR40980">
    <property type="entry name" value="PLUG DOMAIN-CONTAINING PROTEIN"/>
    <property type="match status" value="1"/>
</dbReference>
<dbReference type="Gene3D" id="2.60.40.1120">
    <property type="entry name" value="Carboxypeptidase-like, regulatory domain"/>
    <property type="match status" value="1"/>
</dbReference>
<evidence type="ECO:0000313" key="6">
    <source>
        <dbReference type="EMBL" id="GGG92158.1"/>
    </source>
</evidence>
<dbReference type="Gene3D" id="2.170.130.10">
    <property type="entry name" value="TonB-dependent receptor, plug domain"/>
    <property type="match status" value="1"/>
</dbReference>
<dbReference type="Gene3D" id="2.40.170.20">
    <property type="entry name" value="TonB-dependent receptor, beta-barrel domain"/>
    <property type="match status" value="1"/>
</dbReference>
<feature type="chain" id="PRO_5038139607" evidence="4">
    <location>
        <begin position="19"/>
        <end position="791"/>
    </location>
</feature>
<dbReference type="InterPro" id="IPR008969">
    <property type="entry name" value="CarboxyPept-like_regulatory"/>
</dbReference>
<keyword evidence="2" id="KW-0472">Membrane</keyword>
<keyword evidence="4" id="KW-0732">Signal</keyword>
<evidence type="ECO:0000313" key="7">
    <source>
        <dbReference type="Proteomes" id="UP000633278"/>
    </source>
</evidence>
<evidence type="ECO:0000256" key="4">
    <source>
        <dbReference type="SAM" id="SignalP"/>
    </source>
</evidence>
<accession>A0A917HWI0</accession>
<dbReference type="AlphaFoldDB" id="A0A917HWI0"/>
<keyword evidence="7" id="KW-1185">Reference proteome</keyword>
<dbReference type="GO" id="GO:0009279">
    <property type="term" value="C:cell outer membrane"/>
    <property type="evidence" value="ECO:0007669"/>
    <property type="project" value="UniProtKB-SubCell"/>
</dbReference>
<reference evidence="6" key="1">
    <citation type="journal article" date="2014" name="Int. J. Syst. Evol. Microbiol.">
        <title>Complete genome sequence of Corynebacterium casei LMG S-19264T (=DSM 44701T), isolated from a smear-ripened cheese.</title>
        <authorList>
            <consortium name="US DOE Joint Genome Institute (JGI-PGF)"/>
            <person name="Walter F."/>
            <person name="Albersmeier A."/>
            <person name="Kalinowski J."/>
            <person name="Ruckert C."/>
        </authorList>
    </citation>
    <scope>NUCLEOTIDE SEQUENCE</scope>
    <source>
        <strain evidence="6">CGMCC 1.15763</strain>
    </source>
</reference>
<dbReference type="Pfam" id="PF13715">
    <property type="entry name" value="CarbopepD_reg_2"/>
    <property type="match status" value="1"/>
</dbReference>
<dbReference type="InterPro" id="IPR037066">
    <property type="entry name" value="Plug_dom_sf"/>
</dbReference>
<evidence type="ECO:0000256" key="2">
    <source>
        <dbReference type="ARBA" id="ARBA00023136"/>
    </source>
</evidence>